<feature type="transmembrane region" description="Helical" evidence="1">
    <location>
        <begin position="15"/>
        <end position="37"/>
    </location>
</feature>
<name>A0ABW0IJM0_9BACT</name>
<evidence type="ECO:0000256" key="1">
    <source>
        <dbReference type="SAM" id="Phobius"/>
    </source>
</evidence>
<organism evidence="2 3">
    <name type="scientific">Larkinella bovis</name>
    <dbReference type="NCBI Taxonomy" id="683041"/>
    <lineage>
        <taxon>Bacteria</taxon>
        <taxon>Pseudomonadati</taxon>
        <taxon>Bacteroidota</taxon>
        <taxon>Cytophagia</taxon>
        <taxon>Cytophagales</taxon>
        <taxon>Spirosomataceae</taxon>
        <taxon>Larkinella</taxon>
    </lineage>
</organism>
<evidence type="ECO:0000313" key="2">
    <source>
        <dbReference type="EMBL" id="MFC5413119.1"/>
    </source>
</evidence>
<keyword evidence="1" id="KW-1133">Transmembrane helix</keyword>
<dbReference type="Proteomes" id="UP001596106">
    <property type="component" value="Unassembled WGS sequence"/>
</dbReference>
<gene>
    <name evidence="2" type="ORF">ACFPMF_27605</name>
</gene>
<keyword evidence="1" id="KW-0812">Transmembrane</keyword>
<dbReference type="RefSeq" id="WP_379851334.1">
    <property type="nucleotide sequence ID" value="NZ_JBHSMA010000021.1"/>
</dbReference>
<evidence type="ECO:0000313" key="3">
    <source>
        <dbReference type="Proteomes" id="UP001596106"/>
    </source>
</evidence>
<reference evidence="3" key="1">
    <citation type="journal article" date="2019" name="Int. J. Syst. Evol. Microbiol.">
        <title>The Global Catalogue of Microorganisms (GCM) 10K type strain sequencing project: providing services to taxonomists for standard genome sequencing and annotation.</title>
        <authorList>
            <consortium name="The Broad Institute Genomics Platform"/>
            <consortium name="The Broad Institute Genome Sequencing Center for Infectious Disease"/>
            <person name="Wu L."/>
            <person name="Ma J."/>
        </authorList>
    </citation>
    <scope>NUCLEOTIDE SEQUENCE [LARGE SCALE GENOMIC DNA]</scope>
    <source>
        <strain evidence="3">CCUG 55250</strain>
    </source>
</reference>
<keyword evidence="3" id="KW-1185">Reference proteome</keyword>
<comment type="caution">
    <text evidence="2">The sequence shown here is derived from an EMBL/GenBank/DDBJ whole genome shotgun (WGS) entry which is preliminary data.</text>
</comment>
<dbReference type="EMBL" id="JBHSMA010000021">
    <property type="protein sequence ID" value="MFC5413119.1"/>
    <property type="molecule type" value="Genomic_DNA"/>
</dbReference>
<proteinExistence type="predicted"/>
<accession>A0ABW0IJM0</accession>
<protein>
    <submittedName>
        <fullName evidence="2">Uncharacterized protein</fullName>
    </submittedName>
</protein>
<sequence length="66" mass="7901">MQRIIYYLQVWLLKLSHPLVLLGLLCLLISLLVYLSWDMARLKRLEKEEAERLKAFWKALSDPDED</sequence>
<keyword evidence="1" id="KW-0472">Membrane</keyword>